<evidence type="ECO:0000256" key="4">
    <source>
        <dbReference type="ARBA" id="ARBA00023136"/>
    </source>
</evidence>
<feature type="transmembrane region" description="Helical" evidence="5">
    <location>
        <begin position="149"/>
        <end position="169"/>
    </location>
</feature>
<name>A0A199XUC8_9FLAO</name>
<keyword evidence="8" id="KW-1185">Reference proteome</keyword>
<proteinExistence type="predicted"/>
<evidence type="ECO:0000313" key="8">
    <source>
        <dbReference type="Proteomes" id="UP000093807"/>
    </source>
</evidence>
<organism evidence="7 8">
    <name type="scientific">Flavobacterium succinicans</name>
    <dbReference type="NCBI Taxonomy" id="29536"/>
    <lineage>
        <taxon>Bacteria</taxon>
        <taxon>Pseudomonadati</taxon>
        <taxon>Bacteroidota</taxon>
        <taxon>Flavobacteriia</taxon>
        <taxon>Flavobacteriales</taxon>
        <taxon>Flavobacteriaceae</taxon>
        <taxon>Flavobacterium</taxon>
    </lineage>
</organism>
<dbReference type="Pfam" id="PF07291">
    <property type="entry name" value="MauE"/>
    <property type="match status" value="1"/>
</dbReference>
<evidence type="ECO:0000256" key="5">
    <source>
        <dbReference type="SAM" id="Phobius"/>
    </source>
</evidence>
<dbReference type="PATRIC" id="fig|29536.5.peg.356"/>
<dbReference type="InterPro" id="IPR009908">
    <property type="entry name" value="Methylamine_util_MauE"/>
</dbReference>
<dbReference type="Proteomes" id="UP000093807">
    <property type="component" value="Unassembled WGS sequence"/>
</dbReference>
<dbReference type="GO" id="GO:0030416">
    <property type="term" value="P:methylamine metabolic process"/>
    <property type="evidence" value="ECO:0007669"/>
    <property type="project" value="InterPro"/>
</dbReference>
<keyword evidence="3 5" id="KW-1133">Transmembrane helix</keyword>
<comment type="subcellular location">
    <subcellularLocation>
        <location evidence="1">Membrane</location>
        <topology evidence="1">Multi-pass membrane protein</topology>
    </subcellularLocation>
</comment>
<evidence type="ECO:0000256" key="1">
    <source>
        <dbReference type="ARBA" id="ARBA00004141"/>
    </source>
</evidence>
<dbReference type="EMBL" id="JMTM01000013">
    <property type="protein sequence ID" value="OAZ05245.1"/>
    <property type="molecule type" value="Genomic_DNA"/>
</dbReference>
<protein>
    <submittedName>
        <fullName evidence="7">Methylamine utilization protein MauE</fullName>
    </submittedName>
</protein>
<gene>
    <name evidence="7" type="ORF">FLB_03360</name>
</gene>
<evidence type="ECO:0000256" key="3">
    <source>
        <dbReference type="ARBA" id="ARBA00022989"/>
    </source>
</evidence>
<accession>A0A199XUC8</accession>
<evidence type="ECO:0000259" key="6">
    <source>
        <dbReference type="Pfam" id="PF07291"/>
    </source>
</evidence>
<comment type="caution">
    <text evidence="7">The sequence shown here is derived from an EMBL/GenBank/DDBJ whole genome shotgun (WGS) entry which is preliminary data.</text>
</comment>
<feature type="domain" description="Methylamine utilisation protein MauE" evidence="6">
    <location>
        <begin position="11"/>
        <end position="135"/>
    </location>
</feature>
<feature type="transmembrane region" description="Helical" evidence="5">
    <location>
        <begin position="78"/>
        <end position="100"/>
    </location>
</feature>
<sequence>MELSVKIKEGILGLVSVLFILLFTYAAISKLLDFENFQIQLAQSPIVSVWAIWFSFLIPLIELGIVVLFLVPKYKPIAFYSSLIVMSLFTAYIFIILRYSAYIPCSCGGILDKMSWETHLVFNLVFVLFAVLAIFLSDTALKPRRKVLLGIKMVLVVTGSGILMLLFFWHSTYKLNNENPFIRRYLQHPIELVKQINLGYNSYYFAGSAANTIYLGNYSNPLHVEALDTTLQTRKSSKITFESKGIPFKMVTLKVAETNFYLTDGSVPKIFKGNISDWKITEELHQVPFFNQLAILDPTVIGLRANLGKNAAHVLGTYTRDAANKTTFNDKLVQPQLDGVFDTDGILLASTKLQQFVYLYYYRNTITVFSKEGRLSYRSTTIDTIKKAQIKVSYLKEGAVRKMSAPPLIVNAQAALCESLLFVQSKIRGRLENGEIWKQASIIDVYDVAKKTYLFSFPIYSSEKTRLDAFYVTNTHLFTIMGNQLRVYRFREWLKNAFKETST</sequence>
<keyword evidence="4 5" id="KW-0472">Membrane</keyword>
<evidence type="ECO:0000313" key="7">
    <source>
        <dbReference type="EMBL" id="OAZ05245.1"/>
    </source>
</evidence>
<feature type="transmembrane region" description="Helical" evidence="5">
    <location>
        <begin position="120"/>
        <end position="137"/>
    </location>
</feature>
<dbReference type="AlphaFoldDB" id="A0A199XUC8"/>
<keyword evidence="2 5" id="KW-0812">Transmembrane</keyword>
<evidence type="ECO:0000256" key="2">
    <source>
        <dbReference type="ARBA" id="ARBA00022692"/>
    </source>
</evidence>
<dbReference type="GO" id="GO:0016020">
    <property type="term" value="C:membrane"/>
    <property type="evidence" value="ECO:0007669"/>
    <property type="project" value="UniProtKB-SubCell"/>
</dbReference>
<feature type="transmembrane region" description="Helical" evidence="5">
    <location>
        <begin position="50"/>
        <end position="71"/>
    </location>
</feature>
<reference evidence="7 8" key="1">
    <citation type="submission" date="2016-06" db="EMBL/GenBank/DDBJ databases">
        <title>Draft genome sequence of Flavobacterium succinicans strain DD5b.</title>
        <authorList>
            <person name="Poehlein A."/>
            <person name="Daniel R."/>
            <person name="Simeonova D.D."/>
        </authorList>
    </citation>
    <scope>NUCLEOTIDE SEQUENCE [LARGE SCALE GENOMIC DNA]</scope>
    <source>
        <strain evidence="7 8">DD5b</strain>
    </source>
</reference>